<keyword evidence="6" id="KW-0547">Nucleotide-binding</keyword>
<dbReference type="SMART" id="SM00220">
    <property type="entry name" value="S_TKc"/>
    <property type="match status" value="1"/>
</dbReference>
<dbReference type="GO" id="GO:0035556">
    <property type="term" value="P:intracellular signal transduction"/>
    <property type="evidence" value="ECO:0007669"/>
    <property type="project" value="TreeGrafter"/>
</dbReference>
<dbReference type="EC" id="2.7.11.1" evidence="1"/>
<evidence type="ECO:0000256" key="13">
    <source>
        <dbReference type="SAM" id="MobiDB-lite"/>
    </source>
</evidence>
<dbReference type="PANTHER" id="PTHR24356">
    <property type="entry name" value="SERINE/THREONINE-PROTEIN KINASE"/>
    <property type="match status" value="1"/>
</dbReference>
<evidence type="ECO:0000256" key="5">
    <source>
        <dbReference type="ARBA" id="ARBA00022723"/>
    </source>
</evidence>
<dbReference type="SUPFAM" id="SSF56112">
    <property type="entry name" value="Protein kinase-like (PK-like)"/>
    <property type="match status" value="1"/>
</dbReference>
<dbReference type="Pfam" id="PF00069">
    <property type="entry name" value="Pkinase"/>
    <property type="match status" value="1"/>
</dbReference>
<evidence type="ECO:0000256" key="3">
    <source>
        <dbReference type="ARBA" id="ARBA00022553"/>
    </source>
</evidence>
<name>A0A6A0A3X1_HAELA</name>
<evidence type="ECO:0000256" key="12">
    <source>
        <dbReference type="ARBA" id="ARBA00048679"/>
    </source>
</evidence>
<dbReference type="AlphaFoldDB" id="A0A6A0A3X1"/>
<dbReference type="InterPro" id="IPR008271">
    <property type="entry name" value="Ser/Thr_kinase_AS"/>
</dbReference>
<sequence length="237" mass="26471">VALLDEPIRCPELQGHTAQSGPSGSSTPRSATAAPPGMTIDEFDIIKPISRGAFGRVYLARKHATGDLFAIKVMKKRDLIRKNMVESVNNERNILALANNPFVVRFYYSFTSKENLYIVMEYLNGGDCFSLLRKFGCLDEEVARLYVAEAVLALEYCHAQGIIHRDMKPDNMLISANGHVKLTDFGLSCIGVIDRTDTLEPPLVLPEPQLDEDGHSCMFERWGEQAAWLRGPLRGTW</sequence>
<dbReference type="InterPro" id="IPR050236">
    <property type="entry name" value="Ser_Thr_kinase_AGC"/>
</dbReference>
<feature type="domain" description="Protein kinase" evidence="14">
    <location>
        <begin position="43"/>
        <end position="237"/>
    </location>
</feature>
<dbReference type="Gene3D" id="1.10.510.10">
    <property type="entry name" value="Transferase(Phosphotransferase) domain 1"/>
    <property type="match status" value="1"/>
</dbReference>
<evidence type="ECO:0000313" key="15">
    <source>
        <dbReference type="EMBL" id="GFH24762.1"/>
    </source>
</evidence>
<comment type="catalytic activity">
    <reaction evidence="11">
        <text>L-threonyl-[protein] + ATP = O-phospho-L-threonyl-[protein] + ADP + H(+)</text>
        <dbReference type="Rhea" id="RHEA:46608"/>
        <dbReference type="Rhea" id="RHEA-COMP:11060"/>
        <dbReference type="Rhea" id="RHEA-COMP:11605"/>
        <dbReference type="ChEBI" id="CHEBI:15378"/>
        <dbReference type="ChEBI" id="CHEBI:30013"/>
        <dbReference type="ChEBI" id="CHEBI:30616"/>
        <dbReference type="ChEBI" id="CHEBI:61977"/>
        <dbReference type="ChEBI" id="CHEBI:456216"/>
        <dbReference type="EC" id="2.7.11.1"/>
    </reaction>
</comment>
<dbReference type="Proteomes" id="UP000485058">
    <property type="component" value="Unassembled WGS sequence"/>
</dbReference>
<keyword evidence="3" id="KW-0597">Phosphoprotein</keyword>
<evidence type="ECO:0000256" key="2">
    <source>
        <dbReference type="ARBA" id="ARBA00022527"/>
    </source>
</evidence>
<dbReference type="Gene3D" id="3.30.200.20">
    <property type="entry name" value="Phosphorylase Kinase, domain 1"/>
    <property type="match status" value="1"/>
</dbReference>
<evidence type="ECO:0000256" key="8">
    <source>
        <dbReference type="ARBA" id="ARBA00022777"/>
    </source>
</evidence>
<evidence type="ECO:0000256" key="7">
    <source>
        <dbReference type="ARBA" id="ARBA00022771"/>
    </source>
</evidence>
<keyword evidence="5" id="KW-0479">Metal-binding</keyword>
<comment type="catalytic activity">
    <reaction evidence="12">
        <text>L-seryl-[protein] + ATP = O-phospho-L-seryl-[protein] + ADP + H(+)</text>
        <dbReference type="Rhea" id="RHEA:17989"/>
        <dbReference type="Rhea" id="RHEA-COMP:9863"/>
        <dbReference type="Rhea" id="RHEA-COMP:11604"/>
        <dbReference type="ChEBI" id="CHEBI:15378"/>
        <dbReference type="ChEBI" id="CHEBI:29999"/>
        <dbReference type="ChEBI" id="CHEBI:30616"/>
        <dbReference type="ChEBI" id="CHEBI:83421"/>
        <dbReference type="ChEBI" id="CHEBI:456216"/>
        <dbReference type="EC" id="2.7.11.1"/>
    </reaction>
</comment>
<dbReference type="PROSITE" id="PS50011">
    <property type="entry name" value="PROTEIN_KINASE_DOM"/>
    <property type="match status" value="1"/>
</dbReference>
<keyword evidence="10" id="KW-0067">ATP-binding</keyword>
<keyword evidence="2 15" id="KW-0723">Serine/threonine-protein kinase</keyword>
<evidence type="ECO:0000259" key="14">
    <source>
        <dbReference type="PROSITE" id="PS50011"/>
    </source>
</evidence>
<dbReference type="GO" id="GO:0008270">
    <property type="term" value="F:zinc ion binding"/>
    <property type="evidence" value="ECO:0007669"/>
    <property type="project" value="UniProtKB-KW"/>
</dbReference>
<feature type="non-terminal residue" evidence="15">
    <location>
        <position position="1"/>
    </location>
</feature>
<dbReference type="EMBL" id="BLLF01002625">
    <property type="protein sequence ID" value="GFH24762.1"/>
    <property type="molecule type" value="Genomic_DNA"/>
</dbReference>
<keyword evidence="16" id="KW-1185">Reference proteome</keyword>
<reference evidence="15 16" key="1">
    <citation type="submission" date="2020-02" db="EMBL/GenBank/DDBJ databases">
        <title>Draft genome sequence of Haematococcus lacustris strain NIES-144.</title>
        <authorList>
            <person name="Morimoto D."/>
            <person name="Nakagawa S."/>
            <person name="Yoshida T."/>
            <person name="Sawayama S."/>
        </authorList>
    </citation>
    <scope>NUCLEOTIDE SEQUENCE [LARGE SCALE GENOMIC DNA]</scope>
    <source>
        <strain evidence="15 16">NIES-144</strain>
    </source>
</reference>
<dbReference type="GO" id="GO:0004674">
    <property type="term" value="F:protein serine/threonine kinase activity"/>
    <property type="evidence" value="ECO:0007669"/>
    <property type="project" value="UniProtKB-KW"/>
</dbReference>
<protein>
    <recommendedName>
        <fullName evidence="1">non-specific serine/threonine protein kinase</fullName>
        <ecNumber evidence="1">2.7.11.1</ecNumber>
    </recommendedName>
</protein>
<evidence type="ECO:0000256" key="10">
    <source>
        <dbReference type="ARBA" id="ARBA00022840"/>
    </source>
</evidence>
<keyword evidence="7" id="KW-0863">Zinc-finger</keyword>
<proteinExistence type="predicted"/>
<evidence type="ECO:0000256" key="4">
    <source>
        <dbReference type="ARBA" id="ARBA00022679"/>
    </source>
</evidence>
<feature type="region of interest" description="Disordered" evidence="13">
    <location>
        <begin position="12"/>
        <end position="35"/>
    </location>
</feature>
<evidence type="ECO:0000313" key="16">
    <source>
        <dbReference type="Proteomes" id="UP000485058"/>
    </source>
</evidence>
<dbReference type="CDD" id="cd05579">
    <property type="entry name" value="STKc_MAST_like"/>
    <property type="match status" value="1"/>
</dbReference>
<dbReference type="InterPro" id="IPR000719">
    <property type="entry name" value="Prot_kinase_dom"/>
</dbReference>
<keyword evidence="4" id="KW-0808">Transferase</keyword>
<keyword evidence="8 15" id="KW-0418">Kinase</keyword>
<evidence type="ECO:0000256" key="1">
    <source>
        <dbReference type="ARBA" id="ARBA00012513"/>
    </source>
</evidence>
<dbReference type="FunFam" id="3.30.200.20:FF:000147">
    <property type="entry name" value="probable serine/threonine protein kinase IREH1"/>
    <property type="match status" value="1"/>
</dbReference>
<evidence type="ECO:0000256" key="6">
    <source>
        <dbReference type="ARBA" id="ARBA00022741"/>
    </source>
</evidence>
<dbReference type="PROSITE" id="PS00108">
    <property type="entry name" value="PROTEIN_KINASE_ST"/>
    <property type="match status" value="1"/>
</dbReference>
<dbReference type="InterPro" id="IPR011009">
    <property type="entry name" value="Kinase-like_dom_sf"/>
</dbReference>
<organism evidence="15 16">
    <name type="scientific">Haematococcus lacustris</name>
    <name type="common">Green alga</name>
    <name type="synonym">Haematococcus pluvialis</name>
    <dbReference type="NCBI Taxonomy" id="44745"/>
    <lineage>
        <taxon>Eukaryota</taxon>
        <taxon>Viridiplantae</taxon>
        <taxon>Chlorophyta</taxon>
        <taxon>core chlorophytes</taxon>
        <taxon>Chlorophyceae</taxon>
        <taxon>CS clade</taxon>
        <taxon>Chlamydomonadales</taxon>
        <taxon>Haematococcaceae</taxon>
        <taxon>Haematococcus</taxon>
    </lineage>
</organism>
<dbReference type="PANTHER" id="PTHR24356:SF1">
    <property type="entry name" value="SERINE_THREONINE-PROTEIN KINASE GREATWALL"/>
    <property type="match status" value="1"/>
</dbReference>
<keyword evidence="9" id="KW-0862">Zinc</keyword>
<dbReference type="GO" id="GO:0005524">
    <property type="term" value="F:ATP binding"/>
    <property type="evidence" value="ECO:0007669"/>
    <property type="project" value="UniProtKB-KW"/>
</dbReference>
<feature type="compositionally biased region" description="Polar residues" evidence="13">
    <location>
        <begin position="16"/>
        <end position="30"/>
    </location>
</feature>
<comment type="caution">
    <text evidence="15">The sequence shown here is derived from an EMBL/GenBank/DDBJ whole genome shotgun (WGS) entry which is preliminary data.</text>
</comment>
<gene>
    <name evidence="15" type="ORF">HaLaN_22615</name>
</gene>
<accession>A0A6A0A3X1</accession>
<evidence type="ECO:0000256" key="11">
    <source>
        <dbReference type="ARBA" id="ARBA00047899"/>
    </source>
</evidence>
<dbReference type="FunFam" id="1.10.510.10:FF:000294">
    <property type="entry name" value="Serine/threonine-protein kinase OXI1"/>
    <property type="match status" value="1"/>
</dbReference>
<evidence type="ECO:0000256" key="9">
    <source>
        <dbReference type="ARBA" id="ARBA00022833"/>
    </source>
</evidence>